<sequence>MHTSLLFLFALTPLVTIAQKISAHGVWTGFENSTGRTPQRRNINDLHQEGGPEWDLYILGMAAFQDAPETETDSYFQVSGIHGYPLQAWNGVESVPGGAGKGYCPHGENLFSTWHRPMVAVFEQILAGHIQRIAEEYNGTNSEEYQKAADEWRLPYWDWAQDSKVPSSSTTKTITVNGPEGSTTIPNPLYEYKFQNHPYPSNIFPSSNRLIKYSETKRCVDSNGNSNPLSANSRLEGAAASLRDQVYDVFTRITEFDTMASTGGSSSSFESPHNTIHVFGGCASAGSLYYVSTSAFDPLFMLHHCNIDRLIAIWQAIHYESAPLSHPYKTNGFFSTPSRSTLDARTPLKPFYDENGEFWTSEGVRYLSAFGYTYPELVTEEELSDDELSSVATSRINLLYAAAPPTTSMRLRSGSLAVSSRQGAVSREYFAELKVNREDIPLPSSLDVYLGDKLAGSMTLLSMPESGPSYAEIPLRSALEGVDLDNFASEPMLDYITKNFKLDIRDGDGAEIDRDSISSLEVSLQGDNVIPRTSDEELPQYVKVEDHLLITDDLGAPMWKKRDAESAQ</sequence>
<dbReference type="Gene3D" id="1.10.1280.10">
    <property type="entry name" value="Di-copper center containing domain from catechol oxidase"/>
    <property type="match status" value="1"/>
</dbReference>
<reference evidence="4" key="1">
    <citation type="submission" date="2022-07" db="EMBL/GenBank/DDBJ databases">
        <title>Draft genome sequence of Zalerion maritima ATCC 34329, a (micro)plastics degrading marine fungus.</title>
        <authorList>
            <person name="Paco A."/>
            <person name="Goncalves M.F.M."/>
            <person name="Rocha-Santos T.A.P."/>
            <person name="Alves A."/>
        </authorList>
    </citation>
    <scope>NUCLEOTIDE SEQUENCE</scope>
    <source>
        <strain evidence="4">ATCC 34329</strain>
    </source>
</reference>
<evidence type="ECO:0000256" key="1">
    <source>
        <dbReference type="ARBA" id="ARBA00022723"/>
    </source>
</evidence>
<dbReference type="SUPFAM" id="SSF48056">
    <property type="entry name" value="Di-copper centre-containing domain"/>
    <property type="match status" value="1"/>
</dbReference>
<comment type="caution">
    <text evidence="4">The sequence shown here is derived from an EMBL/GenBank/DDBJ whole genome shotgun (WGS) entry which is preliminary data.</text>
</comment>
<dbReference type="GO" id="GO:0046872">
    <property type="term" value="F:metal ion binding"/>
    <property type="evidence" value="ECO:0007669"/>
    <property type="project" value="UniProtKB-KW"/>
</dbReference>
<protein>
    <submittedName>
        <fullName evidence="4">Di-copper centre-containing protein</fullName>
    </submittedName>
</protein>
<keyword evidence="1" id="KW-0479">Metal-binding</keyword>
<dbReference type="GO" id="GO:0016491">
    <property type="term" value="F:oxidoreductase activity"/>
    <property type="evidence" value="ECO:0007669"/>
    <property type="project" value="InterPro"/>
</dbReference>
<evidence type="ECO:0000256" key="2">
    <source>
        <dbReference type="SAM" id="SignalP"/>
    </source>
</evidence>
<accession>A0AAD5RXG2</accession>
<dbReference type="AlphaFoldDB" id="A0AAD5RXG2"/>
<dbReference type="InterPro" id="IPR002227">
    <property type="entry name" value="Tyrosinase_Cu-bd"/>
</dbReference>
<dbReference type="PROSITE" id="PS00498">
    <property type="entry name" value="TYROSINASE_2"/>
    <property type="match status" value="1"/>
</dbReference>
<organism evidence="4 5">
    <name type="scientific">Zalerion maritima</name>
    <dbReference type="NCBI Taxonomy" id="339359"/>
    <lineage>
        <taxon>Eukaryota</taxon>
        <taxon>Fungi</taxon>
        <taxon>Dikarya</taxon>
        <taxon>Ascomycota</taxon>
        <taxon>Pezizomycotina</taxon>
        <taxon>Sordariomycetes</taxon>
        <taxon>Lulworthiomycetidae</taxon>
        <taxon>Lulworthiales</taxon>
        <taxon>Lulworthiaceae</taxon>
        <taxon>Zalerion</taxon>
    </lineage>
</organism>
<gene>
    <name evidence="4" type="ORF">MKZ38_001436</name>
</gene>
<dbReference type="PANTHER" id="PTHR11474">
    <property type="entry name" value="TYROSINASE FAMILY MEMBER"/>
    <property type="match status" value="1"/>
</dbReference>
<keyword evidence="2" id="KW-0732">Signal</keyword>
<dbReference type="PANTHER" id="PTHR11474:SF131">
    <property type="entry name" value="TYROSINASE COPPER-BINDING DOMAIN-CONTAINING PROTEIN"/>
    <property type="match status" value="1"/>
</dbReference>
<proteinExistence type="predicted"/>
<dbReference type="Pfam" id="PF00264">
    <property type="entry name" value="Tyrosinase"/>
    <property type="match status" value="1"/>
</dbReference>
<dbReference type="Proteomes" id="UP001201980">
    <property type="component" value="Unassembled WGS sequence"/>
</dbReference>
<dbReference type="PRINTS" id="PR00092">
    <property type="entry name" value="TYROSINASE"/>
</dbReference>
<name>A0AAD5RXG2_9PEZI</name>
<dbReference type="EMBL" id="JAKWBI020000013">
    <property type="protein sequence ID" value="KAJ2906455.1"/>
    <property type="molecule type" value="Genomic_DNA"/>
</dbReference>
<feature type="chain" id="PRO_5042043955" evidence="2">
    <location>
        <begin position="19"/>
        <end position="568"/>
    </location>
</feature>
<dbReference type="InterPro" id="IPR008922">
    <property type="entry name" value="Di-copper_centre_dom_sf"/>
</dbReference>
<feature type="domain" description="Tyrosinase copper-binding" evidence="3">
    <location>
        <begin position="297"/>
        <end position="308"/>
    </location>
</feature>
<evidence type="ECO:0000259" key="3">
    <source>
        <dbReference type="PROSITE" id="PS00498"/>
    </source>
</evidence>
<evidence type="ECO:0000313" key="4">
    <source>
        <dbReference type="EMBL" id="KAJ2906455.1"/>
    </source>
</evidence>
<dbReference type="InterPro" id="IPR050316">
    <property type="entry name" value="Tyrosinase/Hemocyanin"/>
</dbReference>
<evidence type="ECO:0000313" key="5">
    <source>
        <dbReference type="Proteomes" id="UP001201980"/>
    </source>
</evidence>
<keyword evidence="5" id="KW-1185">Reference proteome</keyword>
<feature type="signal peptide" evidence="2">
    <location>
        <begin position="1"/>
        <end position="18"/>
    </location>
</feature>